<dbReference type="InterPro" id="IPR050955">
    <property type="entry name" value="Plant_Biomass_Hydrol_Est"/>
</dbReference>
<gene>
    <name evidence="4" type="ORF">P0Y55_17905</name>
</gene>
<dbReference type="PANTHER" id="PTHR43037:SF1">
    <property type="entry name" value="BLL1128 PROTEIN"/>
    <property type="match status" value="1"/>
</dbReference>
<name>A0AA95JFZ1_9BACL</name>
<dbReference type="InterPro" id="IPR029058">
    <property type="entry name" value="AB_hydrolase_fold"/>
</dbReference>
<proteinExistence type="predicted"/>
<evidence type="ECO:0000256" key="1">
    <source>
        <dbReference type="ARBA" id="ARBA00022729"/>
    </source>
</evidence>
<dbReference type="GO" id="GO:0006508">
    <property type="term" value="P:proteolysis"/>
    <property type="evidence" value="ECO:0007669"/>
    <property type="project" value="InterPro"/>
</dbReference>
<evidence type="ECO:0000313" key="4">
    <source>
        <dbReference type="EMBL" id="WEK54385.1"/>
    </source>
</evidence>
<dbReference type="Gene3D" id="3.40.50.1820">
    <property type="entry name" value="alpha/beta hydrolase"/>
    <property type="match status" value="1"/>
</dbReference>
<dbReference type="Proteomes" id="UP001178662">
    <property type="component" value="Chromosome"/>
</dbReference>
<dbReference type="GO" id="GO:0008236">
    <property type="term" value="F:serine-type peptidase activity"/>
    <property type="evidence" value="ECO:0007669"/>
    <property type="project" value="InterPro"/>
</dbReference>
<feature type="chain" id="PRO_5041727852" evidence="2">
    <location>
        <begin position="28"/>
        <end position="264"/>
    </location>
</feature>
<sequence length="264" mass="29293">MQKIRMRVLLTAVIAVLALASITGCQGASQKQETPQQSEITADATPTVEKSVTMDEGNLGNLQYLITLPKDYDPNADHTWPVLVFLHAADAGTMGWAEYFKLYQLVEDQGYSFITISPVATKSWLSNEDDVISIVRNALNKYKADPTRVYLTGGSMGGDATWTFAAKHPDLFAAAAPISSGSSTDLAASLVDMPIWAFHNKYDIIVSITRTQEMVDAVKKAGGKEVEFTIYEFKDGNKHDSWTRTYKNPDFYQWLLNHTNTNTH</sequence>
<keyword evidence="1 2" id="KW-0732">Signal</keyword>
<dbReference type="EMBL" id="CP119317">
    <property type="protein sequence ID" value="WEK54385.1"/>
    <property type="molecule type" value="Genomic_DNA"/>
</dbReference>
<dbReference type="AlphaFoldDB" id="A0AA95JFZ1"/>
<feature type="signal peptide" evidence="2">
    <location>
        <begin position="1"/>
        <end position="27"/>
    </location>
</feature>
<evidence type="ECO:0000313" key="5">
    <source>
        <dbReference type="Proteomes" id="UP001178662"/>
    </source>
</evidence>
<dbReference type="PANTHER" id="PTHR43037">
    <property type="entry name" value="UNNAMED PRODUCT-RELATED"/>
    <property type="match status" value="1"/>
</dbReference>
<dbReference type="PROSITE" id="PS51257">
    <property type="entry name" value="PROKAR_LIPOPROTEIN"/>
    <property type="match status" value="1"/>
</dbReference>
<reference evidence="4" key="1">
    <citation type="submission" date="2023-03" db="EMBL/GenBank/DDBJ databases">
        <title>Andean soil-derived lignocellulolytic bacterial consortium as a source of novel taxa and putative plastic-active enzymes.</title>
        <authorList>
            <person name="Diaz-Garcia L."/>
            <person name="Chuvochina M."/>
            <person name="Feuerriegel G."/>
            <person name="Bunk B."/>
            <person name="Sproer C."/>
            <person name="Streit W.R."/>
            <person name="Rodriguez L.M."/>
            <person name="Overmann J."/>
            <person name="Jimenez D.J."/>
        </authorList>
    </citation>
    <scope>NUCLEOTIDE SEQUENCE</scope>
    <source>
        <strain evidence="4">MAG 2441</strain>
    </source>
</reference>
<protein>
    <submittedName>
        <fullName evidence="4">Prolyl oligopeptidase family serine peptidase</fullName>
    </submittedName>
</protein>
<keyword evidence="5" id="KW-1185">Reference proteome</keyword>
<evidence type="ECO:0000256" key="2">
    <source>
        <dbReference type="SAM" id="SignalP"/>
    </source>
</evidence>
<organism evidence="4 5">
    <name type="scientific">Candidatus Cohnella colombiensis</name>
    <dbReference type="NCBI Taxonomy" id="3121368"/>
    <lineage>
        <taxon>Bacteria</taxon>
        <taxon>Bacillati</taxon>
        <taxon>Bacillota</taxon>
        <taxon>Bacilli</taxon>
        <taxon>Bacillales</taxon>
        <taxon>Paenibacillaceae</taxon>
        <taxon>Cohnella</taxon>
    </lineage>
</organism>
<evidence type="ECO:0000259" key="3">
    <source>
        <dbReference type="Pfam" id="PF00326"/>
    </source>
</evidence>
<feature type="domain" description="Peptidase S9 prolyl oligopeptidase catalytic" evidence="3">
    <location>
        <begin position="129"/>
        <end position="177"/>
    </location>
</feature>
<dbReference type="Pfam" id="PF00326">
    <property type="entry name" value="Peptidase_S9"/>
    <property type="match status" value="1"/>
</dbReference>
<dbReference type="SUPFAM" id="SSF53474">
    <property type="entry name" value="alpha/beta-Hydrolases"/>
    <property type="match status" value="1"/>
</dbReference>
<accession>A0AA95JFZ1</accession>
<dbReference type="InterPro" id="IPR001375">
    <property type="entry name" value="Peptidase_S9_cat"/>
</dbReference>